<evidence type="ECO:0000256" key="9">
    <source>
        <dbReference type="ARBA" id="ARBA00023239"/>
    </source>
</evidence>
<dbReference type="InterPro" id="IPR038110">
    <property type="entry name" value="TD_ACT-like_sf"/>
</dbReference>
<evidence type="ECO:0000256" key="7">
    <source>
        <dbReference type="ARBA" id="ARBA00022737"/>
    </source>
</evidence>
<evidence type="ECO:0000256" key="10">
    <source>
        <dbReference type="ARBA" id="ARBA00023304"/>
    </source>
</evidence>
<evidence type="ECO:0000256" key="4">
    <source>
        <dbReference type="ARBA" id="ARBA00010869"/>
    </source>
</evidence>
<comment type="pathway">
    <text evidence="3 11">Amino-acid biosynthesis; L-isoleucine biosynthesis; 2-oxobutanoate from L-threonine: step 1/1.</text>
</comment>
<keyword evidence="7" id="KW-0677">Repeat</keyword>
<comment type="similarity">
    <text evidence="4 11">Belongs to the serine/threonine dehydratase family.</text>
</comment>
<keyword evidence="5 11" id="KW-0028">Amino-acid biosynthesis</keyword>
<feature type="domain" description="ACT-like" evidence="12">
    <location>
        <begin position="333"/>
        <end position="405"/>
    </location>
</feature>
<evidence type="ECO:0000256" key="5">
    <source>
        <dbReference type="ARBA" id="ARBA00022605"/>
    </source>
</evidence>
<keyword evidence="14" id="KW-1185">Reference proteome</keyword>
<dbReference type="PANTHER" id="PTHR48078">
    <property type="entry name" value="THREONINE DEHYDRATASE, MITOCHONDRIAL-RELATED"/>
    <property type="match status" value="1"/>
</dbReference>
<evidence type="ECO:0000256" key="2">
    <source>
        <dbReference type="ARBA" id="ARBA00001933"/>
    </source>
</evidence>
<dbReference type="PROSITE" id="PS51672">
    <property type="entry name" value="ACT_LIKE"/>
    <property type="match status" value="2"/>
</dbReference>
<dbReference type="EC" id="4.3.1.19" evidence="11"/>
<dbReference type="RefSeq" id="WP_229160871.1">
    <property type="nucleotide sequence ID" value="NZ_JAJEWP010000003.1"/>
</dbReference>
<gene>
    <name evidence="11 13" type="primary">ilvA</name>
    <name evidence="13" type="ORF">LJ739_12170</name>
</gene>
<dbReference type="Gene3D" id="3.40.50.1100">
    <property type="match status" value="2"/>
</dbReference>
<dbReference type="CDD" id="cd04906">
    <property type="entry name" value="ACT_ThrD-I_1"/>
    <property type="match status" value="1"/>
</dbReference>
<dbReference type="PANTHER" id="PTHR48078:SF11">
    <property type="entry name" value="THREONINE DEHYDRATASE, MITOCHONDRIAL"/>
    <property type="match status" value="1"/>
</dbReference>
<dbReference type="InterPro" id="IPR045865">
    <property type="entry name" value="ACT-like_dom_sf"/>
</dbReference>
<keyword evidence="8 11" id="KW-0663">Pyridoxal phosphate</keyword>
<protein>
    <recommendedName>
        <fullName evidence="11">L-threonine dehydratase</fullName>
        <ecNumber evidence="11">4.3.1.19</ecNumber>
    </recommendedName>
    <alternativeName>
        <fullName evidence="11">Threonine deaminase</fullName>
    </alternativeName>
</protein>
<comment type="cofactor">
    <cofactor evidence="2 11">
        <name>pyridoxal 5'-phosphate</name>
        <dbReference type="ChEBI" id="CHEBI:597326"/>
    </cofactor>
</comment>
<dbReference type="EMBL" id="JAJEWP010000003">
    <property type="protein sequence ID" value="MCC2616999.1"/>
    <property type="molecule type" value="Genomic_DNA"/>
</dbReference>
<dbReference type="InterPro" id="IPR050147">
    <property type="entry name" value="Ser/Thr_Dehydratase"/>
</dbReference>
<dbReference type="Proteomes" id="UP001520878">
    <property type="component" value="Unassembled WGS sequence"/>
</dbReference>
<evidence type="ECO:0000256" key="8">
    <source>
        <dbReference type="ARBA" id="ARBA00022898"/>
    </source>
</evidence>
<comment type="subunit">
    <text evidence="11">Homotetramer.</text>
</comment>
<accession>A0ABS8G958</accession>
<dbReference type="GO" id="GO:0004794">
    <property type="term" value="F:threonine deaminase activity"/>
    <property type="evidence" value="ECO:0007669"/>
    <property type="project" value="UniProtKB-EC"/>
</dbReference>
<dbReference type="SUPFAM" id="SSF55021">
    <property type="entry name" value="ACT-like"/>
    <property type="match status" value="2"/>
</dbReference>
<name>A0ABS8G958_9ALTE</name>
<dbReference type="Pfam" id="PF00291">
    <property type="entry name" value="PALP"/>
    <property type="match status" value="1"/>
</dbReference>
<evidence type="ECO:0000256" key="6">
    <source>
        <dbReference type="ARBA" id="ARBA00022624"/>
    </source>
</evidence>
<dbReference type="NCBIfam" id="TIGR01124">
    <property type="entry name" value="ilvA_2Cterm"/>
    <property type="match status" value="1"/>
</dbReference>
<evidence type="ECO:0000313" key="14">
    <source>
        <dbReference type="Proteomes" id="UP001520878"/>
    </source>
</evidence>
<feature type="domain" description="ACT-like" evidence="12">
    <location>
        <begin position="428"/>
        <end position="499"/>
    </location>
</feature>
<comment type="catalytic activity">
    <reaction evidence="1 11">
        <text>L-threonine = 2-oxobutanoate + NH4(+)</text>
        <dbReference type="Rhea" id="RHEA:22108"/>
        <dbReference type="ChEBI" id="CHEBI:16763"/>
        <dbReference type="ChEBI" id="CHEBI:28938"/>
        <dbReference type="ChEBI" id="CHEBI:57926"/>
        <dbReference type="EC" id="4.3.1.19"/>
    </reaction>
</comment>
<comment type="caution">
    <text evidence="13">The sequence shown here is derived from an EMBL/GenBank/DDBJ whole genome shotgun (WGS) entry which is preliminary data.</text>
</comment>
<organism evidence="13 14">
    <name type="scientific">Fluctibacter halophilus</name>
    <dbReference type="NCBI Taxonomy" id="226011"/>
    <lineage>
        <taxon>Bacteria</taxon>
        <taxon>Pseudomonadati</taxon>
        <taxon>Pseudomonadota</taxon>
        <taxon>Gammaproteobacteria</taxon>
        <taxon>Alteromonadales</taxon>
        <taxon>Alteromonadaceae</taxon>
        <taxon>Fluctibacter</taxon>
    </lineage>
</organism>
<keyword evidence="10 11" id="KW-0100">Branched-chain amino acid biosynthesis</keyword>
<evidence type="ECO:0000313" key="13">
    <source>
        <dbReference type="EMBL" id="MCC2616999.1"/>
    </source>
</evidence>
<evidence type="ECO:0000259" key="12">
    <source>
        <dbReference type="PROSITE" id="PS51672"/>
    </source>
</evidence>
<keyword evidence="6 11" id="KW-0412">Isoleucine biosynthesis</keyword>
<comment type="function">
    <text evidence="11">Catalyzes the anaerobic formation of alpha-ketobutyrate and ammonia from threonine in a two-step reaction. The first step involved a dehydration of threonine and a production of enamine intermediates (aminocrotonate), which tautomerizes to its imine form (iminobutyrate). Both intermediates are unstable and short-lived. The second step is the nonenzymatic hydrolysis of the enamine/imine intermediates to form 2-ketobutyrate and free ammonia. In the low water environment of the cell, the second step is accelerated by RidA.</text>
</comment>
<dbReference type="InterPro" id="IPR036052">
    <property type="entry name" value="TrpB-like_PALP_sf"/>
</dbReference>
<evidence type="ECO:0000256" key="1">
    <source>
        <dbReference type="ARBA" id="ARBA00001274"/>
    </source>
</evidence>
<dbReference type="CDD" id="cd01562">
    <property type="entry name" value="Thr-dehyd"/>
    <property type="match status" value="1"/>
</dbReference>
<dbReference type="SUPFAM" id="SSF53686">
    <property type="entry name" value="Tryptophan synthase beta subunit-like PLP-dependent enzymes"/>
    <property type="match status" value="1"/>
</dbReference>
<evidence type="ECO:0000256" key="3">
    <source>
        <dbReference type="ARBA" id="ARBA00004810"/>
    </source>
</evidence>
<keyword evidence="9 11" id="KW-0456">Lyase</keyword>
<dbReference type="CDD" id="cd04907">
    <property type="entry name" value="ACT_ThrD-I_2"/>
    <property type="match status" value="1"/>
</dbReference>
<proteinExistence type="inferred from homology"/>
<dbReference type="InterPro" id="IPR005787">
    <property type="entry name" value="Thr_deHydtase_biosynth"/>
</dbReference>
<dbReference type="InterPro" id="IPR001721">
    <property type="entry name" value="TD_ACT-like"/>
</dbReference>
<evidence type="ECO:0000256" key="11">
    <source>
        <dbReference type="RuleBase" id="RU362012"/>
    </source>
</evidence>
<dbReference type="InterPro" id="IPR001926">
    <property type="entry name" value="TrpB-like_PALP"/>
</dbReference>
<dbReference type="Pfam" id="PF00585">
    <property type="entry name" value="Thr_dehydrat_C"/>
    <property type="match status" value="2"/>
</dbReference>
<dbReference type="Gene3D" id="3.40.1020.10">
    <property type="entry name" value="Biosynthetic Threonine Deaminase, Domain 3"/>
    <property type="match status" value="1"/>
</dbReference>
<sequence length="512" mass="56445">MIEAHEYLKKILLAPVYDVAVNSELEHLDKLSASLGNDIWLKREDQQPVKSFKLRGAYNRLCHLSAQQLARGVVAASAGNHAQGVAYSARIKEIRATIVMPETTPDIKVDAVRTFGGEWVNVVLHGTSFDAASEEAKRLSRDEGYTLIPPFDDPDVIAGQGTIGREILEQHPDLDILFIAVGGGGLAAGISVYLKQLRPDLTIVAVEAEDSACLQAALEAGEPVPLQSVGIFADGVAVKTIGSETFRLCQQYVDDVITVSSDEICAAIKDIFDDTRVIAEPAGALSVAGIRKYVQQHQVSGKRLAGILCGANINFHTLRYVSERCELGEQKEAVIAVRIPERPGAFKQFCELIGGRIITEFNYRYASDAEAHIFVGFKLRQGREELLALTDELQQQGYDWFDLSDNELAKLHVRYMVGGRPPALLDEHVFSFAFPEHPGALMKFLDTLGERWNITLFHYRNHGAAEGLVLAGFSIPEGAREAFDQHLEALGYLAQEQTDNPAYQFFLSNHKR</sequence>
<dbReference type="NCBIfam" id="NF006674">
    <property type="entry name" value="PRK09224.1"/>
    <property type="match status" value="1"/>
</dbReference>
<reference evidence="13 14" key="1">
    <citation type="submission" date="2021-10" db="EMBL/GenBank/DDBJ databases">
        <title>Draft genome of Aestuariibacter halophilus JC2043.</title>
        <authorList>
            <person name="Emsley S.A."/>
            <person name="Pfannmuller K.M."/>
            <person name="Ushijima B."/>
            <person name="Saw J.H."/>
            <person name="Videau P."/>
        </authorList>
    </citation>
    <scope>NUCLEOTIDE SEQUENCE [LARGE SCALE GENOMIC DNA]</scope>
    <source>
        <strain evidence="13 14">JC2043</strain>
    </source>
</reference>